<dbReference type="AlphaFoldDB" id="N8Q2C7"/>
<sequence length="203" mass="23505">MAVIQPQPYISEQEYLEGELVTDIKHEYIDGEVYAMAGAHRNHVRLADNMLGLLLGHLKGKPCQPFGSDMKVKVGKNYFYPDAIIDCSEDEQDYYTENPTLIVEVLSKSTRQKDKTLKRDLYLTIPTLQEYVLIEQDFVDVEIQRRSNGWQSEHFYLDNDVHFQSIDLTVKVSEIYDRVKNEDMQQWLAKQAEIAQAEQGIGQ</sequence>
<feature type="domain" description="Putative restriction endonuclease" evidence="1">
    <location>
        <begin position="14"/>
        <end position="157"/>
    </location>
</feature>
<comment type="caution">
    <text evidence="2">The sequence shown here is derived from an EMBL/GenBank/DDBJ whole genome shotgun (WGS) entry which is preliminary data.</text>
</comment>
<evidence type="ECO:0000313" key="3">
    <source>
        <dbReference type="Proteomes" id="UP000018426"/>
    </source>
</evidence>
<dbReference type="SUPFAM" id="SSF52980">
    <property type="entry name" value="Restriction endonuclease-like"/>
    <property type="match status" value="1"/>
</dbReference>
<dbReference type="Pfam" id="PF05685">
    <property type="entry name" value="Uma2"/>
    <property type="match status" value="1"/>
</dbReference>
<dbReference type="PANTHER" id="PTHR36558">
    <property type="entry name" value="GLR1098 PROTEIN"/>
    <property type="match status" value="1"/>
</dbReference>
<accession>N8Q2C7</accession>
<dbReference type="InterPro" id="IPR008538">
    <property type="entry name" value="Uma2"/>
</dbReference>
<evidence type="ECO:0000313" key="2">
    <source>
        <dbReference type="EMBL" id="ENU32640.1"/>
    </source>
</evidence>
<name>N8Q2C7_9GAMM</name>
<dbReference type="PATRIC" id="fig|1217671.3.peg.2582"/>
<dbReference type="EMBL" id="APOL01000042">
    <property type="protein sequence ID" value="ENU32640.1"/>
    <property type="molecule type" value="Genomic_DNA"/>
</dbReference>
<reference evidence="2 3" key="1">
    <citation type="submission" date="2013-02" db="EMBL/GenBank/DDBJ databases">
        <title>The Genome Sequence of Acinetobacter parvus NIPH 1103.</title>
        <authorList>
            <consortium name="The Broad Institute Genome Sequencing Platform"/>
            <consortium name="The Broad Institute Genome Sequencing Center for Infectious Disease"/>
            <person name="Cerqueira G."/>
            <person name="Feldgarden M."/>
            <person name="Courvalin P."/>
            <person name="Perichon B."/>
            <person name="Grillot-Courvalin C."/>
            <person name="Clermont D."/>
            <person name="Rocha E."/>
            <person name="Yoon E.-J."/>
            <person name="Nemec A."/>
            <person name="Walker B."/>
            <person name="Young S.K."/>
            <person name="Zeng Q."/>
            <person name="Gargeya S."/>
            <person name="Fitzgerald M."/>
            <person name="Haas B."/>
            <person name="Abouelleil A."/>
            <person name="Alvarado L."/>
            <person name="Arachchi H.M."/>
            <person name="Berlin A.M."/>
            <person name="Chapman S.B."/>
            <person name="Dewar J."/>
            <person name="Goldberg J."/>
            <person name="Griggs A."/>
            <person name="Gujja S."/>
            <person name="Hansen M."/>
            <person name="Howarth C."/>
            <person name="Imamovic A."/>
            <person name="Larimer J."/>
            <person name="McCowan C."/>
            <person name="Murphy C."/>
            <person name="Neiman D."/>
            <person name="Pearson M."/>
            <person name="Priest M."/>
            <person name="Roberts A."/>
            <person name="Saif S."/>
            <person name="Shea T."/>
            <person name="Sisk P."/>
            <person name="Sykes S."/>
            <person name="Wortman J."/>
            <person name="Nusbaum C."/>
            <person name="Birren B."/>
        </authorList>
    </citation>
    <scope>NUCLEOTIDE SEQUENCE [LARGE SCALE GENOMIC DNA]</scope>
    <source>
        <strain evidence="2 3">NIPH 1103</strain>
    </source>
</reference>
<organism evidence="2 3">
    <name type="scientific">Acinetobacter parvus NIPH 1103</name>
    <dbReference type="NCBI Taxonomy" id="1217671"/>
    <lineage>
        <taxon>Bacteria</taxon>
        <taxon>Pseudomonadati</taxon>
        <taxon>Pseudomonadota</taxon>
        <taxon>Gammaproteobacteria</taxon>
        <taxon>Moraxellales</taxon>
        <taxon>Moraxellaceae</taxon>
        <taxon>Acinetobacter</taxon>
    </lineage>
</organism>
<dbReference type="InterPro" id="IPR012296">
    <property type="entry name" value="Nuclease_put_TT1808"/>
</dbReference>
<dbReference type="PANTHER" id="PTHR36558:SF1">
    <property type="entry name" value="RESTRICTION ENDONUCLEASE DOMAIN-CONTAINING PROTEIN-RELATED"/>
    <property type="match status" value="1"/>
</dbReference>
<dbReference type="InterPro" id="IPR011335">
    <property type="entry name" value="Restrct_endonuc-II-like"/>
</dbReference>
<dbReference type="RefSeq" id="WP_004675151.1">
    <property type="nucleotide sequence ID" value="NZ_KB849218.1"/>
</dbReference>
<gene>
    <name evidence="2" type="ORF">F989_02628</name>
</gene>
<evidence type="ECO:0000259" key="1">
    <source>
        <dbReference type="Pfam" id="PF05685"/>
    </source>
</evidence>
<dbReference type="Proteomes" id="UP000018426">
    <property type="component" value="Unassembled WGS sequence"/>
</dbReference>
<proteinExistence type="predicted"/>
<protein>
    <recommendedName>
        <fullName evidence="1">Putative restriction endonuclease domain-containing protein</fullName>
    </recommendedName>
</protein>
<dbReference type="STRING" id="134533.GCA_001485085_02592"/>
<dbReference type="HOGENOM" id="CLU_076312_6_2_6"/>
<dbReference type="Gene3D" id="3.90.1570.10">
    <property type="entry name" value="tt1808, chain A"/>
    <property type="match status" value="1"/>
</dbReference>
<dbReference type="CDD" id="cd06260">
    <property type="entry name" value="DUF820-like"/>
    <property type="match status" value="1"/>
</dbReference>